<keyword evidence="2" id="KW-0413">Isomerase</keyword>
<dbReference type="Gene3D" id="3.40.30.10">
    <property type="entry name" value="Glutaredoxin"/>
    <property type="match status" value="1"/>
</dbReference>
<proteinExistence type="predicted"/>
<accession>A0A0A3J5M7</accession>
<comment type="caution">
    <text evidence="2">The sequence shown here is derived from an EMBL/GenBank/DDBJ whole genome shotgun (WGS) entry which is preliminary data.</text>
</comment>
<dbReference type="EMBL" id="JPVQ01000001">
    <property type="protein sequence ID" value="KGR92314.1"/>
    <property type="molecule type" value="Genomic_DNA"/>
</dbReference>
<dbReference type="CDD" id="cd02972">
    <property type="entry name" value="DsbA_family"/>
    <property type="match status" value="1"/>
</dbReference>
<dbReference type="Pfam" id="PF13462">
    <property type="entry name" value="Thioredoxin_4"/>
    <property type="match status" value="1"/>
</dbReference>
<dbReference type="Gene3D" id="1.10.1200.90">
    <property type="entry name" value="DsbA-like domain"/>
    <property type="match status" value="1"/>
</dbReference>
<dbReference type="OrthoDB" id="117402at2"/>
<feature type="domain" description="Thioredoxin-like fold" evidence="1">
    <location>
        <begin position="8"/>
        <end position="158"/>
    </location>
</feature>
<dbReference type="eggNOG" id="COG1651">
    <property type="taxonomic scope" value="Bacteria"/>
</dbReference>
<dbReference type="AlphaFoldDB" id="A0A0A3J5M7"/>
<dbReference type="Proteomes" id="UP000030595">
    <property type="component" value="Unassembled WGS sequence"/>
</dbReference>
<sequence>MTVTVENTHLSYGSSDAPVKVEVFLNLACPYCATFFENADQTLKSYIQDGKVQYIIKHFDKPREMLLYGTLANCFFDYKDPEKIYELMKDFFAKQSEWHEKDSDTIKKMLVEEYGLKEEPETIDIGLQIVAEAVKRNVKMVPAVFINEKEFQFPVELDAKQLKDEVDQLL</sequence>
<protein>
    <submittedName>
        <fullName evidence="2">Protein-disulfide isomerase</fullName>
    </submittedName>
</protein>
<dbReference type="GO" id="GO:0016853">
    <property type="term" value="F:isomerase activity"/>
    <property type="evidence" value="ECO:0007669"/>
    <property type="project" value="UniProtKB-KW"/>
</dbReference>
<dbReference type="InterPro" id="IPR012336">
    <property type="entry name" value="Thioredoxin-like_fold"/>
</dbReference>
<evidence type="ECO:0000313" key="2">
    <source>
        <dbReference type="EMBL" id="KGR92314.1"/>
    </source>
</evidence>
<evidence type="ECO:0000259" key="1">
    <source>
        <dbReference type="Pfam" id="PF13462"/>
    </source>
</evidence>
<dbReference type="RefSeq" id="WP_036170815.1">
    <property type="nucleotide sequence ID" value="NZ_AVCZ01000001.1"/>
</dbReference>
<name>A0A0A3J5M7_9BACL</name>
<gene>
    <name evidence="2" type="ORF">CD30_00355</name>
</gene>
<dbReference type="InterPro" id="IPR036249">
    <property type="entry name" value="Thioredoxin-like_sf"/>
</dbReference>
<reference evidence="2 3" key="1">
    <citation type="submission" date="2014-02" db="EMBL/GenBank/DDBJ databases">
        <title>Draft genome sequence of Lysinibacillus massiliensis CCUG 49529.</title>
        <authorList>
            <person name="Zhang F."/>
            <person name="Wang G."/>
            <person name="Zhang L."/>
        </authorList>
    </citation>
    <scope>NUCLEOTIDE SEQUENCE [LARGE SCALE GENOMIC DNA]</scope>
    <source>
        <strain evidence="2 3">CCUG 49529</strain>
    </source>
</reference>
<dbReference type="SUPFAM" id="SSF52833">
    <property type="entry name" value="Thioredoxin-like"/>
    <property type="match status" value="1"/>
</dbReference>
<organism evidence="2 3">
    <name type="scientific">Ureibacillus massiliensis 4400831 = CIP 108448 = CCUG 49529</name>
    <dbReference type="NCBI Taxonomy" id="1211035"/>
    <lineage>
        <taxon>Bacteria</taxon>
        <taxon>Bacillati</taxon>
        <taxon>Bacillota</taxon>
        <taxon>Bacilli</taxon>
        <taxon>Bacillales</taxon>
        <taxon>Caryophanaceae</taxon>
        <taxon>Ureibacillus</taxon>
    </lineage>
</organism>
<keyword evidence="3" id="KW-1185">Reference proteome</keyword>
<evidence type="ECO:0000313" key="3">
    <source>
        <dbReference type="Proteomes" id="UP000030595"/>
    </source>
</evidence>